<dbReference type="PANTHER" id="PTHR32282">
    <property type="entry name" value="BINDING PROTEIN TRANSPEPTIDASE, PUTATIVE-RELATED"/>
    <property type="match status" value="1"/>
</dbReference>
<dbReference type="InterPro" id="IPR023346">
    <property type="entry name" value="Lysozyme-like_dom_sf"/>
</dbReference>
<evidence type="ECO:0000256" key="7">
    <source>
        <dbReference type="ARBA" id="ARBA00022679"/>
    </source>
</evidence>
<dbReference type="SUPFAM" id="SSF53955">
    <property type="entry name" value="Lysozyme-like"/>
    <property type="match status" value="1"/>
</dbReference>
<feature type="domain" description="Penicillin-binding protein transpeptidase" evidence="13">
    <location>
        <begin position="334"/>
        <end position="614"/>
    </location>
</feature>
<dbReference type="InterPro" id="IPR011815">
    <property type="entry name" value="PBP_1c"/>
</dbReference>
<dbReference type="PANTHER" id="PTHR32282:SF15">
    <property type="entry name" value="PENICILLIN-BINDING PROTEIN 1C"/>
    <property type="match status" value="1"/>
</dbReference>
<dbReference type="GO" id="GO:0009252">
    <property type="term" value="P:peptidoglycan biosynthetic process"/>
    <property type="evidence" value="ECO:0007669"/>
    <property type="project" value="InterPro"/>
</dbReference>
<evidence type="ECO:0000259" key="14">
    <source>
        <dbReference type="Pfam" id="PF00912"/>
    </source>
</evidence>
<keyword evidence="9" id="KW-0511">Multifunctional enzyme</keyword>
<sequence length="815" mass="93806">MIYFATFVKVKQNTFFKIHFFFTLKNIFYHIKRFILWKFKKIKSNPIKYLIITALLIWYYYSLPKHLFSNNYATIVESSEGKLLGAKIAEDGQWRFPENDSIPHRFKTSLIHFEDEYFNYHWGVNPISVGKALFENLKKGEIIRGGSTITQQVIRLSRENQKRTYFEKLTEMILATRLEFRYSKDRILSLYASHAPFGGNVVGLDMASWRYFGVAPQQLSWGQSATLAVLPNAPSLIFPGKNQTALKKKRDNLLKKMYDKKVFDKETYELALLEPLPQKPHKLPQIAPHFLEFVAKKQQGQRIRSTIKVAIQEKTNQIIANYHKHYSQSEVHNMAAIVVDVKTRNVLSYVGNTPTDENHQKDVDIIHAPRSTGSILKPILYAGMLDKGELLPQELIPDVPTQISGYSPQNFSNTFEGAVSADIALAKSLNIPFVWLLQKFGIYRFYDILQKLKLSDIKNHPDHYGLSIILGGAESNLWDLARAYTNLASELTIFSQRQTYRTDEFQELKYNLTEDISTFGSFTSEPTIFKAGAIWKMFEAMKEVNRPTQDIAWKYYESSRKIAWKTGTSFGNKDAWAIGVTPEFVVAVWVGNATGEGRPTLTGASYAAPVMFEIFNSLPSTSWFSKPYDDLEELIVCETSGFLAKEECPKKSVLTTITTNDHTICPYHKIVHLDKNEQFQVNTSCESSNNIISKSWFILPPVMEWYYKNNHIDYRNLPPFREDCLELSNFKRLDFVYPKHKSIIYTTKNFGGELQPFIAKAVSSEKGNVFWYLNETYLGTTNLFHEMNIYAPKGDNILRIINTKGEEKAIQIIVQ</sequence>
<dbReference type="EMBL" id="CDOD01000018">
    <property type="protein sequence ID" value="CEN35007.1"/>
    <property type="molecule type" value="Genomic_DNA"/>
</dbReference>
<evidence type="ECO:0000256" key="12">
    <source>
        <dbReference type="SAM" id="Phobius"/>
    </source>
</evidence>
<evidence type="ECO:0000256" key="4">
    <source>
        <dbReference type="ARBA" id="ARBA00022645"/>
    </source>
</evidence>
<keyword evidence="5" id="KW-0645">Protease</keyword>
<feature type="domain" description="Penicillin-binding C-terminal" evidence="15">
    <location>
        <begin position="731"/>
        <end position="812"/>
    </location>
</feature>
<keyword evidence="7" id="KW-0808">Transferase</keyword>
<dbReference type="Gene3D" id="3.40.710.10">
    <property type="entry name" value="DD-peptidase/beta-lactamase superfamily"/>
    <property type="match status" value="1"/>
</dbReference>
<keyword evidence="6" id="KW-0328">Glycosyltransferase</keyword>
<evidence type="ECO:0000313" key="16">
    <source>
        <dbReference type="EMBL" id="CEN35007.1"/>
    </source>
</evidence>
<dbReference type="Pfam" id="PF06832">
    <property type="entry name" value="BiPBP_C"/>
    <property type="match status" value="1"/>
</dbReference>
<dbReference type="SUPFAM" id="SSF56601">
    <property type="entry name" value="beta-lactamase/transpeptidase-like"/>
    <property type="match status" value="1"/>
</dbReference>
<evidence type="ECO:0000256" key="5">
    <source>
        <dbReference type="ARBA" id="ARBA00022670"/>
    </source>
</evidence>
<evidence type="ECO:0000256" key="8">
    <source>
        <dbReference type="ARBA" id="ARBA00022801"/>
    </source>
</evidence>
<organism evidence="16 17">
    <name type="scientific">Capnocytophaga cynodegmi</name>
    <dbReference type="NCBI Taxonomy" id="28189"/>
    <lineage>
        <taxon>Bacteria</taxon>
        <taxon>Pseudomonadati</taxon>
        <taxon>Bacteroidota</taxon>
        <taxon>Flavobacteriia</taxon>
        <taxon>Flavobacteriales</taxon>
        <taxon>Flavobacteriaceae</taxon>
        <taxon>Capnocytophaga</taxon>
    </lineage>
</organism>
<name>A0A0B7HAL2_9FLAO</name>
<comment type="similarity">
    <text evidence="2">In the C-terminal section; belongs to the transpeptidase family.</text>
</comment>
<dbReference type="InterPro" id="IPR050396">
    <property type="entry name" value="Glycosyltr_51/Transpeptidase"/>
</dbReference>
<dbReference type="GO" id="GO:0006508">
    <property type="term" value="P:proteolysis"/>
    <property type="evidence" value="ECO:0007669"/>
    <property type="project" value="UniProtKB-KW"/>
</dbReference>
<dbReference type="InterPro" id="IPR001264">
    <property type="entry name" value="Glyco_trans_51"/>
</dbReference>
<comment type="pathway">
    <text evidence="1">Cell wall biogenesis; peptidoglycan biosynthesis.</text>
</comment>
<dbReference type="STRING" id="28189.CCYN74_130002"/>
<comment type="catalytic activity">
    <reaction evidence="11">
        <text>[GlcNAc-(1-&gt;4)-Mur2Ac(oyl-L-Ala-gamma-D-Glu-L-Lys-D-Ala-D-Ala)](n)-di-trans,octa-cis-undecaprenyl diphosphate + beta-D-GlcNAc-(1-&gt;4)-Mur2Ac(oyl-L-Ala-gamma-D-Glu-L-Lys-D-Ala-D-Ala)-di-trans,octa-cis-undecaprenyl diphosphate = [GlcNAc-(1-&gt;4)-Mur2Ac(oyl-L-Ala-gamma-D-Glu-L-Lys-D-Ala-D-Ala)](n+1)-di-trans,octa-cis-undecaprenyl diphosphate + di-trans,octa-cis-undecaprenyl diphosphate + H(+)</text>
        <dbReference type="Rhea" id="RHEA:23708"/>
        <dbReference type="Rhea" id="RHEA-COMP:9602"/>
        <dbReference type="Rhea" id="RHEA-COMP:9603"/>
        <dbReference type="ChEBI" id="CHEBI:15378"/>
        <dbReference type="ChEBI" id="CHEBI:58405"/>
        <dbReference type="ChEBI" id="CHEBI:60033"/>
        <dbReference type="ChEBI" id="CHEBI:78435"/>
        <dbReference type="EC" id="2.4.99.28"/>
    </reaction>
</comment>
<dbReference type="EC" id="2.4.99.28" evidence="10"/>
<evidence type="ECO:0000256" key="10">
    <source>
        <dbReference type="ARBA" id="ARBA00044770"/>
    </source>
</evidence>
<dbReference type="GO" id="GO:0008955">
    <property type="term" value="F:peptidoglycan glycosyltransferase activity"/>
    <property type="evidence" value="ECO:0007669"/>
    <property type="project" value="UniProtKB-EC"/>
</dbReference>
<gene>
    <name evidence="16" type="ORF">CCYN2B_250002</name>
</gene>
<dbReference type="InterPro" id="IPR001460">
    <property type="entry name" value="PCN-bd_Tpept"/>
</dbReference>
<feature type="transmembrane region" description="Helical" evidence="12">
    <location>
        <begin position="47"/>
        <end position="63"/>
    </location>
</feature>
<dbReference type="InterPro" id="IPR036950">
    <property type="entry name" value="PBP_transglycosylase"/>
</dbReference>
<keyword evidence="4" id="KW-0121">Carboxypeptidase</keyword>
<reference evidence="17" key="1">
    <citation type="submission" date="2015-01" db="EMBL/GenBank/DDBJ databases">
        <authorList>
            <person name="MANFREDI Pablo"/>
        </authorList>
    </citation>
    <scope>NUCLEOTIDE SEQUENCE [LARGE SCALE GENOMIC DNA]</scope>
    <source>
        <strain evidence="17">Ccyn2B</strain>
    </source>
</reference>
<evidence type="ECO:0000256" key="2">
    <source>
        <dbReference type="ARBA" id="ARBA00007090"/>
    </source>
</evidence>
<keyword evidence="17" id="KW-1185">Reference proteome</keyword>
<dbReference type="Pfam" id="PF00912">
    <property type="entry name" value="Transgly"/>
    <property type="match status" value="1"/>
</dbReference>
<keyword evidence="12" id="KW-1133">Transmembrane helix</keyword>
<protein>
    <recommendedName>
        <fullName evidence="10">peptidoglycan glycosyltransferase</fullName>
        <ecNumber evidence="10">2.4.99.28</ecNumber>
    </recommendedName>
</protein>
<evidence type="ECO:0000256" key="3">
    <source>
        <dbReference type="ARBA" id="ARBA00007739"/>
    </source>
</evidence>
<feature type="domain" description="Glycosyl transferase family 51" evidence="14">
    <location>
        <begin position="95"/>
        <end position="257"/>
    </location>
</feature>
<evidence type="ECO:0000256" key="1">
    <source>
        <dbReference type="ARBA" id="ARBA00004752"/>
    </source>
</evidence>
<dbReference type="RefSeq" id="WP_231550833.1">
    <property type="nucleotide sequence ID" value="NZ_CDOD01000018.1"/>
</dbReference>
<dbReference type="NCBIfam" id="TIGR02073">
    <property type="entry name" value="PBP_1c"/>
    <property type="match status" value="1"/>
</dbReference>
<dbReference type="InterPro" id="IPR009647">
    <property type="entry name" value="PBP_C"/>
</dbReference>
<evidence type="ECO:0000256" key="6">
    <source>
        <dbReference type="ARBA" id="ARBA00022676"/>
    </source>
</evidence>
<keyword evidence="12" id="KW-0812">Transmembrane</keyword>
<keyword evidence="8" id="KW-0378">Hydrolase</keyword>
<evidence type="ECO:0000256" key="9">
    <source>
        <dbReference type="ARBA" id="ARBA00023268"/>
    </source>
</evidence>
<dbReference type="eggNOG" id="COG4953">
    <property type="taxonomic scope" value="Bacteria"/>
</dbReference>
<dbReference type="Proteomes" id="UP000038055">
    <property type="component" value="Unassembled WGS sequence"/>
</dbReference>
<evidence type="ECO:0000259" key="15">
    <source>
        <dbReference type="Pfam" id="PF06832"/>
    </source>
</evidence>
<dbReference type="GO" id="GO:0008658">
    <property type="term" value="F:penicillin binding"/>
    <property type="evidence" value="ECO:0007669"/>
    <property type="project" value="InterPro"/>
</dbReference>
<dbReference type="AlphaFoldDB" id="A0A0B7HAL2"/>
<dbReference type="Gene3D" id="1.10.3810.10">
    <property type="entry name" value="Biosynthetic peptidoglycan transglycosylase-like"/>
    <property type="match status" value="1"/>
</dbReference>
<evidence type="ECO:0000313" key="17">
    <source>
        <dbReference type="Proteomes" id="UP000038055"/>
    </source>
</evidence>
<evidence type="ECO:0000259" key="13">
    <source>
        <dbReference type="Pfam" id="PF00905"/>
    </source>
</evidence>
<accession>A0A0B7HAL2</accession>
<dbReference type="GO" id="GO:0030288">
    <property type="term" value="C:outer membrane-bounded periplasmic space"/>
    <property type="evidence" value="ECO:0007669"/>
    <property type="project" value="TreeGrafter"/>
</dbReference>
<proteinExistence type="inferred from homology"/>
<dbReference type="InterPro" id="IPR012338">
    <property type="entry name" value="Beta-lactam/transpept-like"/>
</dbReference>
<evidence type="ECO:0000256" key="11">
    <source>
        <dbReference type="ARBA" id="ARBA00049902"/>
    </source>
</evidence>
<comment type="similarity">
    <text evidence="3">In the N-terminal section; belongs to the glycosyltransferase 51 family.</text>
</comment>
<keyword evidence="12" id="KW-0472">Membrane</keyword>
<dbReference type="GO" id="GO:0004180">
    <property type="term" value="F:carboxypeptidase activity"/>
    <property type="evidence" value="ECO:0007669"/>
    <property type="project" value="UniProtKB-KW"/>
</dbReference>
<dbReference type="Pfam" id="PF00905">
    <property type="entry name" value="Transpeptidase"/>
    <property type="match status" value="1"/>
</dbReference>